<dbReference type="eggNOG" id="ENOG5033CFF">
    <property type="taxonomic scope" value="Bacteria"/>
</dbReference>
<dbReference type="Proteomes" id="UP000008385">
    <property type="component" value="Chromosome"/>
</dbReference>
<proteinExistence type="predicted"/>
<organism evidence="3 4">
    <name type="scientific">Ramlibacter tataouinensis (strain ATCC BAA-407 / DSM 14655 / LMG 21543 / TTB310)</name>
    <dbReference type="NCBI Taxonomy" id="365046"/>
    <lineage>
        <taxon>Bacteria</taxon>
        <taxon>Pseudomonadati</taxon>
        <taxon>Pseudomonadota</taxon>
        <taxon>Betaproteobacteria</taxon>
        <taxon>Burkholderiales</taxon>
        <taxon>Comamonadaceae</taxon>
        <taxon>Ramlibacter</taxon>
    </lineage>
</organism>
<dbReference type="AlphaFoldDB" id="F5Y2L4"/>
<dbReference type="InterPro" id="IPR028974">
    <property type="entry name" value="TSP_type-3_rpt"/>
</dbReference>
<feature type="region of interest" description="Disordered" evidence="1">
    <location>
        <begin position="99"/>
        <end position="142"/>
    </location>
</feature>
<dbReference type="RefSeq" id="WP_013900610.1">
    <property type="nucleotide sequence ID" value="NC_015677.1"/>
</dbReference>
<dbReference type="EMBL" id="CP000245">
    <property type="protein sequence ID" value="AEG92377.1"/>
    <property type="molecule type" value="Genomic_DNA"/>
</dbReference>
<dbReference type="PATRIC" id="fig|365046.3.peg.1317"/>
<reference evidence="4" key="1">
    <citation type="submission" date="2006-01" db="EMBL/GenBank/DDBJ databases">
        <title>Genome of the cyst-dividing bacterium Ramlibacter tataouinensis.</title>
        <authorList>
            <person name="Barakat M."/>
            <person name="Ortet P."/>
            <person name="De Luca G."/>
            <person name="Jourlin-Castelli C."/>
            <person name="Ansaldi M."/>
            <person name="Py B."/>
            <person name="Fichant G."/>
            <person name="Coutinho P."/>
            <person name="Voulhoux R."/>
            <person name="Bastien O."/>
            <person name="Roy S."/>
            <person name="Marechal E."/>
            <person name="Henrissat B."/>
            <person name="Quentin Y."/>
            <person name="Noirot P."/>
            <person name="Filloux A."/>
            <person name="Mejean V."/>
            <person name="DuBow M."/>
            <person name="Barras F."/>
            <person name="Heulin T."/>
        </authorList>
    </citation>
    <scope>NUCLEOTIDE SEQUENCE [LARGE SCALE GENOMIC DNA]</scope>
    <source>
        <strain evidence="4">ATCC BAA-407 / DSM 14655 / LMG 21543 / TTB310</strain>
    </source>
</reference>
<feature type="signal peptide" evidence="2">
    <location>
        <begin position="1"/>
        <end position="26"/>
    </location>
</feature>
<keyword evidence="2" id="KW-0732">Signal</keyword>
<feature type="chain" id="PRO_5003335525" evidence="2">
    <location>
        <begin position="27"/>
        <end position="142"/>
    </location>
</feature>
<dbReference type="KEGG" id="rta:Rta_12900"/>
<dbReference type="OrthoDB" id="121499at2"/>
<sequence length="142" mass="15977">MKKTAWFIGSAAAAAWFGLASLPAAASTRVHVQIGQTAHPRHVAPAPLWVPGHWQWNGYQQVWVAGHWRAPQPVYGHPGYGYVRPGHGYVQPGYAYGPGHGHGHGLRRDQDRDGIPNRYDRDRDGDGVPNRFDRRPNNHWRH</sequence>
<dbReference type="HOGENOM" id="CLU_139747_0_0_4"/>
<dbReference type="STRING" id="365046.Rta_12900"/>
<dbReference type="InterPro" id="IPR024447">
    <property type="entry name" value="YXWGXW_rpt"/>
</dbReference>
<evidence type="ECO:0000313" key="3">
    <source>
        <dbReference type="EMBL" id="AEG92377.1"/>
    </source>
</evidence>
<dbReference type="GO" id="GO:0005509">
    <property type="term" value="F:calcium ion binding"/>
    <property type="evidence" value="ECO:0007669"/>
    <property type="project" value="InterPro"/>
</dbReference>
<protein>
    <submittedName>
        <fullName evidence="3">Uncharacterized protein</fullName>
    </submittedName>
</protein>
<keyword evidence="4" id="KW-1185">Reference proteome</keyword>
<dbReference type="Gene3D" id="4.10.1080.10">
    <property type="entry name" value="TSP type-3 repeat"/>
    <property type="match status" value="1"/>
</dbReference>
<dbReference type="Pfam" id="PF12779">
    <property type="entry name" value="WXXGXW"/>
    <property type="match status" value="1"/>
</dbReference>
<accession>F5Y2L4</accession>
<name>F5Y2L4_RAMTT</name>
<dbReference type="SUPFAM" id="SSF103647">
    <property type="entry name" value="TSP type-3 repeat"/>
    <property type="match status" value="1"/>
</dbReference>
<gene>
    <name evidence="3" type="ordered locus">Rta_12900</name>
</gene>
<reference evidence="3 4" key="2">
    <citation type="journal article" date="2011" name="PLoS ONE">
        <title>The Cyst-Dividing Bacterium Ramlibacter tataouinensis TTB310 Genome Reveals a Well-Stocked Toolbox for Adaptation to a Desert Environment.</title>
        <authorList>
            <person name="De Luca G."/>
            <person name="Barakat M."/>
            <person name="Ortet P."/>
            <person name="Fochesato S."/>
            <person name="Jourlin-Castelli C."/>
            <person name="Ansaldi M."/>
            <person name="Py B."/>
            <person name="Fichant G."/>
            <person name="Coutinho P.M."/>
            <person name="Voulhoux R."/>
            <person name="Bastien O."/>
            <person name="Marechal E."/>
            <person name="Henrissat B."/>
            <person name="Quentin Y."/>
            <person name="Noirot P."/>
            <person name="Filloux A."/>
            <person name="Mejean V."/>
            <person name="Dubow M.S."/>
            <person name="Barras F."/>
            <person name="Barbe V."/>
            <person name="Weissenbach J."/>
            <person name="Mihalcescu I."/>
            <person name="Vermeglio A."/>
            <person name="Achouak W."/>
            <person name="Heulin T."/>
        </authorList>
    </citation>
    <scope>NUCLEOTIDE SEQUENCE [LARGE SCALE GENOMIC DNA]</scope>
    <source>
        <strain evidence="4">ATCC BAA-407 / DSM 14655 / LMG 21543 / TTB310</strain>
    </source>
</reference>
<feature type="compositionally biased region" description="Basic and acidic residues" evidence="1">
    <location>
        <begin position="106"/>
        <end position="136"/>
    </location>
</feature>
<evidence type="ECO:0000256" key="2">
    <source>
        <dbReference type="SAM" id="SignalP"/>
    </source>
</evidence>
<evidence type="ECO:0000256" key="1">
    <source>
        <dbReference type="SAM" id="MobiDB-lite"/>
    </source>
</evidence>
<evidence type="ECO:0000313" key="4">
    <source>
        <dbReference type="Proteomes" id="UP000008385"/>
    </source>
</evidence>